<reference evidence="2 3" key="1">
    <citation type="submission" date="2020-04" db="EMBL/GenBank/DDBJ databases">
        <title>Perkinsus olseni comparative genomics.</title>
        <authorList>
            <person name="Bogema D.R."/>
        </authorList>
    </citation>
    <scope>NUCLEOTIDE SEQUENCE [LARGE SCALE GENOMIC DNA]</scope>
    <source>
        <strain evidence="2 3">ATCC PRA-207</strain>
    </source>
</reference>
<protein>
    <submittedName>
        <fullName evidence="2">Uncharacterized protein</fullName>
    </submittedName>
</protein>
<feature type="region of interest" description="Disordered" evidence="1">
    <location>
        <begin position="515"/>
        <end position="612"/>
    </location>
</feature>
<dbReference type="EMBL" id="JABANO010008310">
    <property type="protein sequence ID" value="KAF4748743.1"/>
    <property type="molecule type" value="Genomic_DNA"/>
</dbReference>
<evidence type="ECO:0000313" key="3">
    <source>
        <dbReference type="Proteomes" id="UP000553632"/>
    </source>
</evidence>
<feature type="region of interest" description="Disordered" evidence="1">
    <location>
        <begin position="443"/>
        <end position="503"/>
    </location>
</feature>
<accession>A0A7J6TU21</accession>
<proteinExistence type="predicted"/>
<keyword evidence="3" id="KW-1185">Reference proteome</keyword>
<feature type="compositionally biased region" description="Polar residues" evidence="1">
    <location>
        <begin position="535"/>
        <end position="548"/>
    </location>
</feature>
<dbReference type="AlphaFoldDB" id="A0A7J6TU21"/>
<feature type="compositionally biased region" description="Acidic residues" evidence="1">
    <location>
        <begin position="486"/>
        <end position="503"/>
    </location>
</feature>
<feature type="compositionally biased region" description="Low complexity" evidence="1">
    <location>
        <begin position="443"/>
        <end position="454"/>
    </location>
</feature>
<dbReference type="PANTHER" id="PTHR47026:SF2">
    <property type="entry name" value="FLAGELLAR ASSOCIATED PROTEIN"/>
    <property type="match status" value="1"/>
</dbReference>
<name>A0A7J6TU21_PEROL</name>
<dbReference type="Proteomes" id="UP000553632">
    <property type="component" value="Unassembled WGS sequence"/>
</dbReference>
<evidence type="ECO:0000313" key="2">
    <source>
        <dbReference type="EMBL" id="KAF4748743.1"/>
    </source>
</evidence>
<feature type="region of interest" description="Disordered" evidence="1">
    <location>
        <begin position="758"/>
        <end position="779"/>
    </location>
</feature>
<feature type="compositionally biased region" description="Polar residues" evidence="1">
    <location>
        <begin position="758"/>
        <end position="769"/>
    </location>
</feature>
<comment type="caution">
    <text evidence="2">The sequence shown here is derived from an EMBL/GenBank/DDBJ whole genome shotgun (WGS) entry which is preliminary data.</text>
</comment>
<organism evidence="2 3">
    <name type="scientific">Perkinsus olseni</name>
    <name type="common">Perkinsus atlanticus</name>
    <dbReference type="NCBI Taxonomy" id="32597"/>
    <lineage>
        <taxon>Eukaryota</taxon>
        <taxon>Sar</taxon>
        <taxon>Alveolata</taxon>
        <taxon>Perkinsozoa</taxon>
        <taxon>Perkinsea</taxon>
        <taxon>Perkinsida</taxon>
        <taxon>Perkinsidae</taxon>
        <taxon>Perkinsus</taxon>
    </lineage>
</organism>
<feature type="region of interest" description="Disordered" evidence="1">
    <location>
        <begin position="283"/>
        <end position="336"/>
    </location>
</feature>
<sequence length="779" mass="86994">MSFRGHSFVKVFKSPQVQSGSVDDRNIMAMRHTKGASTSASSTCLSAEVYNDVLLQKQDEIFKLGQEMTRATTEGRYTKAASLRKRLREARQEYDTMIERRVEYLAGVKQEQLTESWRSMRCRFERRFIEERKRIEELVTTTKTRLSAEHEREVAELGEAFANETADPRQSWSSTLRDLMKTEQRLAAIGDFEAAEQCRVRGQALRQKELEDHYRKRQHQFEVHKRHLQRRHASEIEAVARRGDRMMELARRNYITSSKALDAKSKFIAKKVTQECYKFSTSVRRPPTHETTQKGALGYRGTKFGPPQRRLAISPERTSPPSYWHDARESDLENSPLPSNVKVADDVLLPTARAARRRSSGITRSDLQSLEHNVIVAMERQSMQVIEYVDTSLREVKLMIGKNQGQTAQGSSVLFCFEGPQLPVVAPFLIAILLEELSTRLSSRTSPLSSGQSLVSKQSTGRARTEHYSGGRPAPLAETSVRSGEEIEAEREPMEEESTGELPDDMFQPINSLDSGAGTGGVPWISPARSRTGGRISSASSGRPTTTWGMLRTPGTTGHHIIRLHEGAQDESDSDMNQNRSSEDEEEELPLTTSEEPSPTKPRPNTNTPGVQRMDTAVLCGTEKESVSPETRQVCPTGNSTQVAVDAGVKAVSQPLNHVSTDVTKNSSCVSTELGGSQRSNVVIRRWITPPTRTTIRSHTAAAIRPNYGMAMTPPVLFPQYRLVSPIAAAASFTPPTGLARPPVQITQSVPLRRRYQQSPVTSTITRMGTQDWIPLPRP</sequence>
<dbReference type="PANTHER" id="PTHR47026">
    <property type="entry name" value="PIGMENTOSA GTPASE REGULATOR-LIKE PROTEIN, PUTATIVE-RELATED"/>
    <property type="match status" value="1"/>
</dbReference>
<evidence type="ECO:0000256" key="1">
    <source>
        <dbReference type="SAM" id="MobiDB-lite"/>
    </source>
</evidence>
<gene>
    <name evidence="2" type="ORF">FOZ63_026515</name>
</gene>